<protein>
    <submittedName>
        <fullName evidence="2">Uncharacterized protein</fullName>
    </submittedName>
</protein>
<evidence type="ECO:0000313" key="2">
    <source>
        <dbReference type="EMBL" id="CAK7210980.1"/>
    </source>
</evidence>
<accession>A0ABP0AUT7</accession>
<evidence type="ECO:0000256" key="1">
    <source>
        <dbReference type="SAM" id="SignalP"/>
    </source>
</evidence>
<keyword evidence="1" id="KW-0732">Signal</keyword>
<feature type="chain" id="PRO_5045705861" evidence="1">
    <location>
        <begin position="20"/>
        <end position="140"/>
    </location>
</feature>
<feature type="signal peptide" evidence="1">
    <location>
        <begin position="1"/>
        <end position="19"/>
    </location>
</feature>
<dbReference type="Proteomes" id="UP001642405">
    <property type="component" value="Unassembled WGS sequence"/>
</dbReference>
<comment type="caution">
    <text evidence="2">The sequence shown here is derived from an EMBL/GenBank/DDBJ whole genome shotgun (WGS) entry which is preliminary data.</text>
</comment>
<organism evidence="2 3">
    <name type="scientific">Sporothrix curviconia</name>
    <dbReference type="NCBI Taxonomy" id="1260050"/>
    <lineage>
        <taxon>Eukaryota</taxon>
        <taxon>Fungi</taxon>
        <taxon>Dikarya</taxon>
        <taxon>Ascomycota</taxon>
        <taxon>Pezizomycotina</taxon>
        <taxon>Sordariomycetes</taxon>
        <taxon>Sordariomycetidae</taxon>
        <taxon>Ophiostomatales</taxon>
        <taxon>Ophiostomataceae</taxon>
        <taxon>Sporothrix</taxon>
    </lineage>
</organism>
<gene>
    <name evidence="2" type="ORF">SCUCBS95973_000975</name>
</gene>
<name>A0ABP0AUT7_9PEZI</name>
<proteinExistence type="predicted"/>
<dbReference type="EMBL" id="CAWUHB010000003">
    <property type="protein sequence ID" value="CAK7210980.1"/>
    <property type="molecule type" value="Genomic_DNA"/>
</dbReference>
<dbReference type="Pfam" id="PF11578">
    <property type="entry name" value="DUF3237"/>
    <property type="match status" value="1"/>
</dbReference>
<keyword evidence="3" id="KW-1185">Reference proteome</keyword>
<sequence>MKLSSKLLALAALGAQVQAQGPASPAQQPSAPVLNFLFSVNVTIGLSLKVGNGIMNTTRAVFPISGGQAVEPRISAKVLEVGADWAFYGTLLNGVNLLTLDGANILVEAKGQTATPTSDPKSTGAVHVQATFDTVSKAYS</sequence>
<evidence type="ECO:0000313" key="3">
    <source>
        <dbReference type="Proteomes" id="UP001642405"/>
    </source>
</evidence>
<reference evidence="2 3" key="1">
    <citation type="submission" date="2024-01" db="EMBL/GenBank/DDBJ databases">
        <authorList>
            <person name="Allen C."/>
            <person name="Tagirdzhanova G."/>
        </authorList>
    </citation>
    <scope>NUCLEOTIDE SEQUENCE [LARGE SCALE GENOMIC DNA]</scope>
</reference>
<dbReference type="Gene3D" id="2.40.160.20">
    <property type="match status" value="1"/>
</dbReference>